<keyword evidence="2" id="KW-1185">Reference proteome</keyword>
<gene>
    <name evidence="1" type="ORF">BDV39DRAFT_201092</name>
</gene>
<organism evidence="1 2">
    <name type="scientific">Aspergillus sergii</name>
    <dbReference type="NCBI Taxonomy" id="1034303"/>
    <lineage>
        <taxon>Eukaryota</taxon>
        <taxon>Fungi</taxon>
        <taxon>Dikarya</taxon>
        <taxon>Ascomycota</taxon>
        <taxon>Pezizomycotina</taxon>
        <taxon>Eurotiomycetes</taxon>
        <taxon>Eurotiomycetidae</taxon>
        <taxon>Eurotiales</taxon>
        <taxon>Aspergillaceae</taxon>
        <taxon>Aspergillus</taxon>
        <taxon>Aspergillus subgen. Circumdati</taxon>
    </lineage>
</organism>
<accession>A0A5N6XDW7</accession>
<reference evidence="2" key="1">
    <citation type="submission" date="2019-04" db="EMBL/GenBank/DDBJ databases">
        <title>Friends and foes A comparative genomics studyof 23 Aspergillus species from section Flavi.</title>
        <authorList>
            <consortium name="DOE Joint Genome Institute"/>
            <person name="Kjaerbolling I."/>
            <person name="Vesth T."/>
            <person name="Frisvad J.C."/>
            <person name="Nybo J.L."/>
            <person name="Theobald S."/>
            <person name="Kildgaard S."/>
            <person name="Isbrandt T."/>
            <person name="Kuo A."/>
            <person name="Sato A."/>
            <person name="Lyhne E.K."/>
            <person name="Kogle M.E."/>
            <person name="Wiebenga A."/>
            <person name="Kun R.S."/>
            <person name="Lubbers R.J."/>
            <person name="Makela M.R."/>
            <person name="Barry K."/>
            <person name="Chovatia M."/>
            <person name="Clum A."/>
            <person name="Daum C."/>
            <person name="Haridas S."/>
            <person name="He G."/>
            <person name="LaButti K."/>
            <person name="Lipzen A."/>
            <person name="Mondo S."/>
            <person name="Riley R."/>
            <person name="Salamov A."/>
            <person name="Simmons B.A."/>
            <person name="Magnuson J.K."/>
            <person name="Henrissat B."/>
            <person name="Mortensen U.H."/>
            <person name="Larsen T.O."/>
            <person name="Devries R.P."/>
            <person name="Grigoriev I.V."/>
            <person name="Machida M."/>
            <person name="Baker S.E."/>
            <person name="Andersen M.R."/>
        </authorList>
    </citation>
    <scope>NUCLEOTIDE SEQUENCE [LARGE SCALE GENOMIC DNA]</scope>
    <source>
        <strain evidence="2">CBS 130017</strain>
    </source>
</reference>
<dbReference type="EMBL" id="ML741769">
    <property type="protein sequence ID" value="KAE8331441.1"/>
    <property type="molecule type" value="Genomic_DNA"/>
</dbReference>
<dbReference type="AlphaFoldDB" id="A0A5N6XDW7"/>
<evidence type="ECO:0008006" key="3">
    <source>
        <dbReference type="Google" id="ProtNLM"/>
    </source>
</evidence>
<evidence type="ECO:0000313" key="2">
    <source>
        <dbReference type="Proteomes" id="UP000325945"/>
    </source>
</evidence>
<proteinExistence type="predicted"/>
<evidence type="ECO:0000313" key="1">
    <source>
        <dbReference type="EMBL" id="KAE8331441.1"/>
    </source>
</evidence>
<dbReference type="Proteomes" id="UP000325945">
    <property type="component" value="Unassembled WGS sequence"/>
</dbReference>
<protein>
    <recommendedName>
        <fullName evidence="3">AttH domain-containing protein</fullName>
    </recommendedName>
</protein>
<name>A0A5N6XDW7_9EURO</name>
<sequence length="331" mass="38685">MAFNFAGKSRDELAKTYGTDVMSSMFHPTIDDYYRTSIKCGLVYDISWISAVLETEGGKKYLMYRAYQKNNSSKFYLQEVEKGKLPKPINRPHYNGYIYFEKTKNGKIVIRSYDAPEKLQLDIEPGRYRWQEGDDIDITYEAVGPAMRFLTLGGEIKEEIYYTVEMCKIEGTVKGEKVTGFGSLDQVWQEPGNTWHQAKVYLFVEDIWVPFFNKYKDGTYEYGHFIRGRNTWKCGYIHTDGKSTMDNDYQMDVNWKDGNPVDIDINVGPHKLKWVCDNVMVPPESSRPHITYAEGRMVNLNTKKEIEKYYSWIEYRPYNMWHEAAKVGPLS</sequence>